<dbReference type="Proteomes" id="UP000011554">
    <property type="component" value="Unassembled WGS sequence"/>
</dbReference>
<accession>M0AJ11</accession>
<dbReference type="InterPro" id="IPR011006">
    <property type="entry name" value="CheY-like_superfamily"/>
</dbReference>
<dbReference type="Gene3D" id="3.40.50.2300">
    <property type="match status" value="1"/>
</dbReference>
<dbReference type="EMBL" id="AOIO01000041">
    <property type="protein sequence ID" value="ELY97398.1"/>
    <property type="molecule type" value="Genomic_DNA"/>
</dbReference>
<dbReference type="RefSeq" id="WP_006111123.1">
    <property type="nucleotide sequence ID" value="NZ_AOIO01000041.1"/>
</dbReference>
<evidence type="ECO:0000313" key="2">
    <source>
        <dbReference type="Proteomes" id="UP000011554"/>
    </source>
</evidence>
<organism evidence="1 2">
    <name type="scientific">Natrialba asiatica (strain ATCC 700177 / DSM 12278 / JCM 9576 / FERM P-10747 / NBRC 102637 / 172P1)</name>
    <dbReference type="NCBI Taxonomy" id="29540"/>
    <lineage>
        <taxon>Archaea</taxon>
        <taxon>Methanobacteriati</taxon>
        <taxon>Methanobacteriota</taxon>
        <taxon>Stenosarchaea group</taxon>
        <taxon>Halobacteria</taxon>
        <taxon>Halobacteriales</taxon>
        <taxon>Natrialbaceae</taxon>
        <taxon>Natrialba</taxon>
    </lineage>
</organism>
<evidence type="ECO:0000313" key="1">
    <source>
        <dbReference type="EMBL" id="ELY97398.1"/>
    </source>
</evidence>
<sequence length="87" mass="10154">MIYTPSRNWRPLLETLDIDPKWTDVPIIVFTELDGECIAQSYALRANAYIRKPDDRDGFVDVVHTLEAFWFDVVWLPPGDEADDDRQ</sequence>
<gene>
    <name evidence="1" type="ORF">C481_20151</name>
</gene>
<keyword evidence="2" id="KW-1185">Reference proteome</keyword>
<comment type="caution">
    <text evidence="1">The sequence shown here is derived from an EMBL/GenBank/DDBJ whole genome shotgun (WGS) entry which is preliminary data.</text>
</comment>
<dbReference type="SUPFAM" id="SSF52172">
    <property type="entry name" value="CheY-like"/>
    <property type="match status" value="1"/>
</dbReference>
<dbReference type="PATRIC" id="fig|29540.5.peg.4100"/>
<dbReference type="AlphaFoldDB" id="M0AJ11"/>
<dbReference type="eggNOG" id="arCOG02589">
    <property type="taxonomic scope" value="Archaea"/>
</dbReference>
<proteinExistence type="predicted"/>
<dbReference type="STRING" id="29540.C481_20151"/>
<protein>
    <submittedName>
        <fullName evidence="1">Response regulator receiver</fullName>
    </submittedName>
</protein>
<name>M0AJ11_NATA1</name>
<reference evidence="1 2" key="1">
    <citation type="journal article" date="2014" name="PLoS Genet.">
        <title>Phylogenetically driven sequencing of extremely halophilic archaea reveals strategies for static and dynamic osmo-response.</title>
        <authorList>
            <person name="Becker E.A."/>
            <person name="Seitzer P.M."/>
            <person name="Tritt A."/>
            <person name="Larsen D."/>
            <person name="Krusor M."/>
            <person name="Yao A.I."/>
            <person name="Wu D."/>
            <person name="Madern D."/>
            <person name="Eisen J.A."/>
            <person name="Darling A.E."/>
            <person name="Facciotti M.T."/>
        </authorList>
    </citation>
    <scope>NUCLEOTIDE SEQUENCE [LARGE SCALE GENOMIC DNA]</scope>
    <source>
        <strain evidence="1 2">DSM 12278</strain>
    </source>
</reference>